<dbReference type="FunFam" id="3.30.160.60:FF:000110">
    <property type="entry name" value="Zinc finger protein-like"/>
    <property type="match status" value="1"/>
</dbReference>
<comment type="caution">
    <text evidence="8">The sequence shown here is derived from an EMBL/GenBank/DDBJ whole genome shotgun (WGS) entry which is preliminary data.</text>
</comment>
<dbReference type="GO" id="GO:0043565">
    <property type="term" value="F:sequence-specific DNA binding"/>
    <property type="evidence" value="ECO:0007669"/>
    <property type="project" value="TreeGrafter"/>
</dbReference>
<feature type="domain" description="C2H2-type" evidence="7">
    <location>
        <begin position="596"/>
        <end position="623"/>
    </location>
</feature>
<evidence type="ECO:0000256" key="1">
    <source>
        <dbReference type="ARBA" id="ARBA00022723"/>
    </source>
</evidence>
<keyword evidence="2" id="KW-0677">Repeat</keyword>
<evidence type="ECO:0000256" key="2">
    <source>
        <dbReference type="ARBA" id="ARBA00022737"/>
    </source>
</evidence>
<accession>A0A8X6H9X5</accession>
<reference evidence="8" key="1">
    <citation type="submission" date="2020-07" db="EMBL/GenBank/DDBJ databases">
        <title>Multicomponent nature underlies the extraordinary mechanical properties of spider dragline silk.</title>
        <authorList>
            <person name="Kono N."/>
            <person name="Nakamura H."/>
            <person name="Mori M."/>
            <person name="Yoshida Y."/>
            <person name="Ohtoshi R."/>
            <person name="Malay A.D."/>
            <person name="Moran D.A.P."/>
            <person name="Tomita M."/>
            <person name="Numata K."/>
            <person name="Arakawa K."/>
        </authorList>
    </citation>
    <scope>NUCLEOTIDE SEQUENCE</scope>
</reference>
<keyword evidence="9" id="KW-1185">Reference proteome</keyword>
<dbReference type="PANTHER" id="PTHR24408">
    <property type="entry name" value="ZINC FINGER PROTEIN"/>
    <property type="match status" value="1"/>
</dbReference>
<organism evidence="8 9">
    <name type="scientific">Trichonephila clavata</name>
    <name type="common">Joro spider</name>
    <name type="synonym">Nephila clavata</name>
    <dbReference type="NCBI Taxonomy" id="2740835"/>
    <lineage>
        <taxon>Eukaryota</taxon>
        <taxon>Metazoa</taxon>
        <taxon>Ecdysozoa</taxon>
        <taxon>Arthropoda</taxon>
        <taxon>Chelicerata</taxon>
        <taxon>Arachnida</taxon>
        <taxon>Araneae</taxon>
        <taxon>Araneomorphae</taxon>
        <taxon>Entelegynae</taxon>
        <taxon>Araneoidea</taxon>
        <taxon>Nephilidae</taxon>
        <taxon>Trichonephila</taxon>
    </lineage>
</organism>
<dbReference type="InterPro" id="IPR036236">
    <property type="entry name" value="Znf_C2H2_sf"/>
</dbReference>
<dbReference type="SUPFAM" id="SSF57667">
    <property type="entry name" value="beta-beta-alpha zinc fingers"/>
    <property type="match status" value="4"/>
</dbReference>
<name>A0A8X6H9X5_TRICU</name>
<dbReference type="Gene3D" id="3.30.160.60">
    <property type="entry name" value="Classic Zinc Finger"/>
    <property type="match status" value="6"/>
</dbReference>
<dbReference type="GO" id="GO:0008270">
    <property type="term" value="F:zinc ion binding"/>
    <property type="evidence" value="ECO:0007669"/>
    <property type="project" value="UniProtKB-KW"/>
</dbReference>
<dbReference type="FunFam" id="3.30.160.60:FF:000446">
    <property type="entry name" value="Zinc finger protein"/>
    <property type="match status" value="2"/>
</dbReference>
<dbReference type="GO" id="GO:0000981">
    <property type="term" value="F:DNA-binding transcription factor activity, RNA polymerase II-specific"/>
    <property type="evidence" value="ECO:0007669"/>
    <property type="project" value="TreeGrafter"/>
</dbReference>
<feature type="domain" description="C2H2-type" evidence="7">
    <location>
        <begin position="539"/>
        <end position="567"/>
    </location>
</feature>
<dbReference type="AlphaFoldDB" id="A0A8X6H9X5"/>
<proteinExistence type="predicted"/>
<dbReference type="GO" id="GO:0005634">
    <property type="term" value="C:nucleus"/>
    <property type="evidence" value="ECO:0007669"/>
    <property type="project" value="TreeGrafter"/>
</dbReference>
<feature type="domain" description="C2H2-type" evidence="7">
    <location>
        <begin position="474"/>
        <end position="501"/>
    </location>
</feature>
<gene>
    <name evidence="8" type="primary">ZNF782_98</name>
    <name evidence="8" type="ORF">TNCT_117291</name>
</gene>
<dbReference type="EMBL" id="BMAO01007932">
    <property type="protein sequence ID" value="GFR19528.1"/>
    <property type="molecule type" value="Genomic_DNA"/>
</dbReference>
<keyword evidence="3 5" id="KW-0863">Zinc-finger</keyword>
<protein>
    <submittedName>
        <fullName evidence="8">Zinc finger protein 782</fullName>
    </submittedName>
</protein>
<evidence type="ECO:0000256" key="4">
    <source>
        <dbReference type="ARBA" id="ARBA00022833"/>
    </source>
</evidence>
<feature type="domain" description="C2H2-type" evidence="7">
    <location>
        <begin position="568"/>
        <end position="595"/>
    </location>
</feature>
<keyword evidence="1" id="KW-0479">Metal-binding</keyword>
<dbReference type="PANTHER" id="PTHR24408:SF64">
    <property type="entry name" value="LINKING IMMUNITY AND METABOLISM-RELATED"/>
    <property type="match status" value="1"/>
</dbReference>
<dbReference type="SMART" id="SM00355">
    <property type="entry name" value="ZnF_C2H2"/>
    <property type="match status" value="11"/>
</dbReference>
<sequence length="884" mass="100883">MSKQRKLEACITRRCLKKLLQTKKIIISYPLMKAEEFFLKAMETSINLQEPNVEYVDAICLDKNILLADGCTTATITTVNGESLPLTFIVSQPLVENENDNRAEGEIITSDDAAIRIKSEEDTQETDNDTAVYTVHFPNKEQPEESSYLEQQENDLLIEDKSVVMNEENSMEHEILISQPDIDSLTSVSRLEDFMDVVTTYKCKFCRFSCPWKSGLMSHIRYCHIKEKNSMGVLKSDNQAKSECLDNRENDESVIDSKLNTTCEKVTLDSDPTKITSEETAQESVTVIRRTLEEDNERSSSPISALNERHIFLCGQCSDGFASLDECKQHMVNDHNLKLAQDNEKSTKKLHGRPRKRRCKDDVNQPKNQIKKETIPKETTKKKRNALFKNLEDELDCCIKRKLRTGYVNDRAFRCTRSGCGHRFTSDSNLNYHYSSHSSVGKPFMCPECREEHDHWRGLAMHLWREHTIDIDLHSCTECPYKAFSFFKLDNHRKIHSDERAYVCDTCGKGFKQISQLRNHIVIHLDRKNLPEKRWYSEQECDICGRKFSDTKCLRKHQQAVHSKLKPYICSYCGHLSARKAMLELHMRQHTGEKPFLCEHCDYRTGDHNSLRRHRMRHTGDKPYKCPHCPYACIQAISYKTHLRNKHPGLGGLYSCTFCTFKSVSKDNYLNHMSDHKRVPDNVEQVTNNLPQTETEMHLEPMASDQSSVQMQLTDNALQQLEGILPGNMTAAQLIYSCLNAMSQDGGTMNLPPGVTVNIPQSATTSSDGTQTITIQLPTSHEMENEPYYFTIQQQDGTTALVLPADQSTENPQVATEIEGVQLTEQDISSAAATFDCNVLAEEEEGAQMHAENSDLVIAHIESMNDSNNFNEMMANTEIRLQSS</sequence>
<dbReference type="OrthoDB" id="5876240at2759"/>
<evidence type="ECO:0000313" key="8">
    <source>
        <dbReference type="EMBL" id="GFR19528.1"/>
    </source>
</evidence>
<keyword evidence="4" id="KW-0862">Zinc</keyword>
<feature type="domain" description="C2H2-type" evidence="7">
    <location>
        <begin position="413"/>
        <end position="442"/>
    </location>
</feature>
<evidence type="ECO:0000256" key="6">
    <source>
        <dbReference type="SAM" id="MobiDB-lite"/>
    </source>
</evidence>
<feature type="domain" description="C2H2-type" evidence="7">
    <location>
        <begin position="201"/>
        <end position="229"/>
    </location>
</feature>
<dbReference type="InterPro" id="IPR013087">
    <property type="entry name" value="Znf_C2H2_type"/>
</dbReference>
<evidence type="ECO:0000256" key="3">
    <source>
        <dbReference type="ARBA" id="ARBA00022771"/>
    </source>
</evidence>
<dbReference type="PROSITE" id="PS50157">
    <property type="entry name" value="ZINC_FINGER_C2H2_2"/>
    <property type="match status" value="7"/>
</dbReference>
<feature type="domain" description="C2H2-type" evidence="7">
    <location>
        <begin position="502"/>
        <end position="529"/>
    </location>
</feature>
<evidence type="ECO:0000256" key="5">
    <source>
        <dbReference type="PROSITE-ProRule" id="PRU00042"/>
    </source>
</evidence>
<dbReference type="PROSITE" id="PS00028">
    <property type="entry name" value="ZINC_FINGER_C2H2_1"/>
    <property type="match status" value="6"/>
</dbReference>
<dbReference type="Proteomes" id="UP000887116">
    <property type="component" value="Unassembled WGS sequence"/>
</dbReference>
<evidence type="ECO:0000259" key="7">
    <source>
        <dbReference type="PROSITE" id="PS50157"/>
    </source>
</evidence>
<feature type="region of interest" description="Disordered" evidence="6">
    <location>
        <begin position="341"/>
        <end position="366"/>
    </location>
</feature>
<feature type="compositionally biased region" description="Basic residues" evidence="6">
    <location>
        <begin position="348"/>
        <end position="358"/>
    </location>
</feature>
<dbReference type="Pfam" id="PF00096">
    <property type="entry name" value="zf-C2H2"/>
    <property type="match status" value="2"/>
</dbReference>
<evidence type="ECO:0000313" key="9">
    <source>
        <dbReference type="Proteomes" id="UP000887116"/>
    </source>
</evidence>